<evidence type="ECO:0000313" key="2">
    <source>
        <dbReference type="EMBL" id="CAI4215956.1"/>
    </source>
</evidence>
<comment type="caution">
    <text evidence="2">The sequence shown here is derived from an EMBL/GenBank/DDBJ whole genome shotgun (WGS) entry which is preliminary data.</text>
</comment>
<evidence type="ECO:0000256" key="1">
    <source>
        <dbReference type="SAM" id="MobiDB-lite"/>
    </source>
</evidence>
<reference evidence="2" key="1">
    <citation type="submission" date="2022-11" db="EMBL/GenBank/DDBJ databases">
        <authorList>
            <person name="Scott C."/>
            <person name="Bruce N."/>
        </authorList>
    </citation>
    <scope>NUCLEOTIDE SEQUENCE</scope>
</reference>
<keyword evidence="3" id="KW-1185">Reference proteome</keyword>
<protein>
    <submittedName>
        <fullName evidence="2">Uncharacterized protein</fullName>
    </submittedName>
</protein>
<dbReference type="AlphaFoldDB" id="A0A9P1H615"/>
<feature type="region of interest" description="Disordered" evidence="1">
    <location>
        <begin position="1"/>
        <end position="21"/>
    </location>
</feature>
<name>A0A9P1H615_9PEZI</name>
<dbReference type="OrthoDB" id="3939681at2759"/>
<accession>A0A9P1H615</accession>
<sequence length="79" mass="8700">MASLPFASVEGQGRKKQTVSDYDNNLEANSMMGNWVPIGQWRDVHGDCKSSTGGKWTMKTMQTSSREYKVKILEGGSGI</sequence>
<dbReference type="Proteomes" id="UP000838763">
    <property type="component" value="Unassembled WGS sequence"/>
</dbReference>
<dbReference type="EMBL" id="CALLCH030000014">
    <property type="protein sequence ID" value="CAI4215956.1"/>
    <property type="molecule type" value="Genomic_DNA"/>
</dbReference>
<evidence type="ECO:0000313" key="3">
    <source>
        <dbReference type="Proteomes" id="UP000838763"/>
    </source>
</evidence>
<proteinExistence type="predicted"/>
<gene>
    <name evidence="2" type="ORF">PPNO1_LOCUS5629</name>
</gene>
<organism evidence="2 3">
    <name type="scientific">Parascedosporium putredinis</name>
    <dbReference type="NCBI Taxonomy" id="1442378"/>
    <lineage>
        <taxon>Eukaryota</taxon>
        <taxon>Fungi</taxon>
        <taxon>Dikarya</taxon>
        <taxon>Ascomycota</taxon>
        <taxon>Pezizomycotina</taxon>
        <taxon>Sordariomycetes</taxon>
        <taxon>Hypocreomycetidae</taxon>
        <taxon>Microascales</taxon>
        <taxon>Microascaceae</taxon>
        <taxon>Parascedosporium</taxon>
    </lineage>
</organism>